<reference evidence="2" key="2">
    <citation type="submission" date="2025-09" db="UniProtKB">
        <authorList>
            <consortium name="Ensembl"/>
        </authorList>
    </citation>
    <scope>IDENTIFICATION</scope>
</reference>
<dbReference type="Proteomes" id="UP000261380">
    <property type="component" value="Unplaced"/>
</dbReference>
<dbReference type="InterPro" id="IPR016186">
    <property type="entry name" value="C-type_lectin-like/link_sf"/>
</dbReference>
<dbReference type="AlphaFoldDB" id="A0A3B5MFP3"/>
<dbReference type="STRING" id="32473.ENSXCOP00000023138"/>
<dbReference type="Gene3D" id="3.10.100.10">
    <property type="entry name" value="Mannose-Binding Protein A, subunit A"/>
    <property type="match status" value="1"/>
</dbReference>
<name>A0A3B5MFP3_9TELE</name>
<dbReference type="GeneTree" id="ENSGT01110000271641"/>
<keyword evidence="3" id="KW-1185">Reference proteome</keyword>
<dbReference type="InterPro" id="IPR016187">
    <property type="entry name" value="CTDL_fold"/>
</dbReference>
<reference evidence="2" key="1">
    <citation type="submission" date="2025-08" db="UniProtKB">
        <authorList>
            <consortium name="Ensembl"/>
        </authorList>
    </citation>
    <scope>IDENTIFICATION</scope>
</reference>
<proteinExistence type="predicted"/>
<evidence type="ECO:0000313" key="2">
    <source>
        <dbReference type="Ensembl" id="ENSXCOP00000023138.1"/>
    </source>
</evidence>
<evidence type="ECO:0000313" key="3">
    <source>
        <dbReference type="Proteomes" id="UP000261380"/>
    </source>
</evidence>
<dbReference type="SUPFAM" id="SSF56436">
    <property type="entry name" value="C-type lectin-like"/>
    <property type="match status" value="1"/>
</dbReference>
<protein>
    <recommendedName>
        <fullName evidence="1">C-type lectin domain-containing protein</fullName>
    </recommendedName>
</protein>
<organism evidence="2 3">
    <name type="scientific">Xiphophorus couchianus</name>
    <name type="common">Monterrey platyfish</name>
    <dbReference type="NCBI Taxonomy" id="32473"/>
    <lineage>
        <taxon>Eukaryota</taxon>
        <taxon>Metazoa</taxon>
        <taxon>Chordata</taxon>
        <taxon>Craniata</taxon>
        <taxon>Vertebrata</taxon>
        <taxon>Euteleostomi</taxon>
        <taxon>Actinopterygii</taxon>
        <taxon>Neopterygii</taxon>
        <taxon>Teleostei</taxon>
        <taxon>Neoteleostei</taxon>
        <taxon>Acanthomorphata</taxon>
        <taxon>Ovalentaria</taxon>
        <taxon>Atherinomorphae</taxon>
        <taxon>Cyprinodontiformes</taxon>
        <taxon>Poeciliidae</taxon>
        <taxon>Poeciliinae</taxon>
        <taxon>Xiphophorus</taxon>
    </lineage>
</organism>
<feature type="domain" description="C-type lectin" evidence="1">
    <location>
        <begin position="42"/>
        <end position="74"/>
    </location>
</feature>
<accession>A0A3B5MFP3</accession>
<evidence type="ECO:0000259" key="1">
    <source>
        <dbReference type="Pfam" id="PF00059"/>
    </source>
</evidence>
<dbReference type="InterPro" id="IPR001304">
    <property type="entry name" value="C-type_lectin-like"/>
</dbReference>
<sequence>YLAGNNVQKSHLPALFYYLLGNTSPEWIAFQEAGYRFFDHRTTWDQAQRICSWFDSSLASVHSAEEQAFLANTLSKVLQVF</sequence>
<dbReference type="Ensembl" id="ENSXCOT00000023416.1">
    <property type="protein sequence ID" value="ENSXCOP00000023138.1"/>
    <property type="gene ID" value="ENSXCOG00000017288.1"/>
</dbReference>
<dbReference type="Pfam" id="PF00059">
    <property type="entry name" value="Lectin_C"/>
    <property type="match status" value="1"/>
</dbReference>